<feature type="compositionally biased region" description="Acidic residues" evidence="2">
    <location>
        <begin position="272"/>
        <end position="281"/>
    </location>
</feature>
<evidence type="ECO:0000313" key="4">
    <source>
        <dbReference type="Proteomes" id="UP001145021"/>
    </source>
</evidence>
<evidence type="ECO:0008006" key="5">
    <source>
        <dbReference type="Google" id="ProtNLM"/>
    </source>
</evidence>
<dbReference type="PANTHER" id="PTHR46430">
    <property type="entry name" value="PROTEIN SKT5-RELATED"/>
    <property type="match status" value="1"/>
</dbReference>
<keyword evidence="1" id="KW-0677">Repeat</keyword>
<feature type="compositionally biased region" description="Low complexity" evidence="2">
    <location>
        <begin position="27"/>
        <end position="38"/>
    </location>
</feature>
<comment type="caution">
    <text evidence="3">The sequence shown here is derived from an EMBL/GenBank/DDBJ whole genome shotgun (WGS) entry which is preliminary data.</text>
</comment>
<feature type="region of interest" description="Disordered" evidence="2">
    <location>
        <begin position="342"/>
        <end position="431"/>
    </location>
</feature>
<dbReference type="Gene3D" id="1.25.40.10">
    <property type="entry name" value="Tetratricopeptide repeat domain"/>
    <property type="match status" value="1"/>
</dbReference>
<feature type="compositionally biased region" description="Basic and acidic residues" evidence="2">
    <location>
        <begin position="261"/>
        <end position="271"/>
    </location>
</feature>
<dbReference type="SMART" id="SM00671">
    <property type="entry name" value="SEL1"/>
    <property type="match status" value="7"/>
</dbReference>
<dbReference type="InterPro" id="IPR011990">
    <property type="entry name" value="TPR-like_helical_dom_sf"/>
</dbReference>
<feature type="region of interest" description="Disordered" evidence="2">
    <location>
        <begin position="1"/>
        <end position="60"/>
    </location>
</feature>
<organism evidence="3 4">
    <name type="scientific">Coemansia asiatica</name>
    <dbReference type="NCBI Taxonomy" id="1052880"/>
    <lineage>
        <taxon>Eukaryota</taxon>
        <taxon>Fungi</taxon>
        <taxon>Fungi incertae sedis</taxon>
        <taxon>Zoopagomycota</taxon>
        <taxon>Kickxellomycotina</taxon>
        <taxon>Kickxellomycetes</taxon>
        <taxon>Kickxellales</taxon>
        <taxon>Kickxellaceae</taxon>
        <taxon>Coemansia</taxon>
    </lineage>
</organism>
<evidence type="ECO:0000313" key="3">
    <source>
        <dbReference type="EMBL" id="KAJ1645562.1"/>
    </source>
</evidence>
<dbReference type="AlphaFoldDB" id="A0A9W7XIV8"/>
<accession>A0A9W7XIV8</accession>
<protein>
    <recommendedName>
        <fullName evidence="5">HCP-like protein</fullName>
    </recommendedName>
</protein>
<keyword evidence="4" id="KW-1185">Reference proteome</keyword>
<sequence length="975" mass="103303">MSSNNHGNNGGSIHDSGYGNPQFRPGATANNATNSSASHPQQYYSSQPLQHSQYHASAPSPYGVASQYQSAYSPGVGSNQHYGAMSSAIPAPQPGFVLQPAPQGGFQQVRMMPQQMVPVMVPGYPPQPLPQAGFYATAAPPNMQMLVPGNAQQMMAPRPRPQNNAIQSQQQYTQQRNGSAATSAHTSGSSSNANSRGANTSSQADNCDDGDLTSSMIEDDLRRMGISSGSTDSRANNAGYASGHAPTTPHKQTFLAPRKKPSAEALRKREQELEDEYDNDDGSTGFDLDTSLFPSNAKQMANMRHSEKYGAIGASAAGQETRDSSSSSLSLAANPVFVSATNAKRPTTARRASPLVPQVPADIANSQRVQTPGSSSGSGSGSGPGSGPGSVRGTYNVAAAGSSMQTQHGRLYSRDDGFDSSTDRLPMGTRAMPQPQHVYANHPPPAGFNVDPRNANATANAAQMRSGSPFGQPYDKRSSPGPRPGSIPGAPYGNIPNGNGNGNGNGGGSGGGGIIAAASNYSHSSSGEALPFPEPGTMPYAGMRPWTSSSKSLPGAVGPGQFADRDAPSSGASSAVGIAPMNGAPSARNAPINAPAKPPPPTMASLEAYRSSIKRSNDPAAQLEFAKYVLEHARGMSDQESNPKLRQRRYEVLTEEGLKWVKKLAGSGITVHRSNIAAEAQFFLGTVYSQGICGVDRDDARAFSYYQQASKAQHAEANYRTAVCYEVGVGTRSDHTRALQFYRKAAAQSNVPAMYKLGVILIKGALGTSPAPREGITWLKRAADNATAECPHALHELALCHESSEIPGVIPDDSYARELYIKAGKLGYVPSQVRLGQAYEYGTMECPVDPRRSIGWYTRAAERGDPDAELALSGWYLTGAEPHLPQNDVEAYLWARRAADHGLAKAEYAVGYYYECGIGVSYPDVQEAQKWYNKAAKKNNRRAIARLKELKQMGVYGGAAPTMQRPHRGKGSTMF</sequence>
<feature type="compositionally biased region" description="Polar residues" evidence="2">
    <location>
        <begin position="227"/>
        <end position="236"/>
    </location>
</feature>
<dbReference type="PANTHER" id="PTHR46430:SF3">
    <property type="entry name" value="ACTIVATOR OF C KINASE PROTEIN 1"/>
    <property type="match status" value="1"/>
</dbReference>
<feature type="compositionally biased region" description="Low complexity" evidence="2">
    <location>
        <begin position="484"/>
        <end position="498"/>
    </location>
</feature>
<feature type="compositionally biased region" description="Low complexity" evidence="2">
    <location>
        <begin position="177"/>
        <end position="202"/>
    </location>
</feature>
<reference evidence="3" key="1">
    <citation type="submission" date="2022-07" db="EMBL/GenBank/DDBJ databases">
        <title>Phylogenomic reconstructions and comparative analyses of Kickxellomycotina fungi.</title>
        <authorList>
            <person name="Reynolds N.K."/>
            <person name="Stajich J.E."/>
            <person name="Barry K."/>
            <person name="Grigoriev I.V."/>
            <person name="Crous P."/>
            <person name="Smith M.E."/>
        </authorList>
    </citation>
    <scope>NUCLEOTIDE SEQUENCE</scope>
    <source>
        <strain evidence="3">NBRC 105413</strain>
    </source>
</reference>
<evidence type="ECO:0000256" key="2">
    <source>
        <dbReference type="SAM" id="MobiDB-lite"/>
    </source>
</evidence>
<feature type="region of interest" description="Disordered" evidence="2">
    <location>
        <begin position="461"/>
        <end position="506"/>
    </location>
</feature>
<name>A0A9W7XIV8_9FUNG</name>
<feature type="compositionally biased region" description="Polar residues" evidence="2">
    <location>
        <begin position="39"/>
        <end position="55"/>
    </location>
</feature>
<dbReference type="InterPro" id="IPR051726">
    <property type="entry name" value="Chitin_Synth_Reg"/>
</dbReference>
<proteinExistence type="predicted"/>
<dbReference type="EMBL" id="JANBOH010000099">
    <property type="protein sequence ID" value="KAJ1645562.1"/>
    <property type="molecule type" value="Genomic_DNA"/>
</dbReference>
<dbReference type="InterPro" id="IPR006597">
    <property type="entry name" value="Sel1-like"/>
</dbReference>
<dbReference type="SUPFAM" id="SSF81901">
    <property type="entry name" value="HCP-like"/>
    <property type="match status" value="1"/>
</dbReference>
<gene>
    <name evidence="3" type="ORF">LPJ64_002852</name>
</gene>
<feature type="compositionally biased region" description="Gly residues" evidence="2">
    <location>
        <begin position="376"/>
        <end position="390"/>
    </location>
</feature>
<evidence type="ECO:0000256" key="1">
    <source>
        <dbReference type="ARBA" id="ARBA00022737"/>
    </source>
</evidence>
<feature type="region of interest" description="Disordered" evidence="2">
    <location>
        <begin position="153"/>
        <end position="292"/>
    </location>
</feature>
<dbReference type="Proteomes" id="UP001145021">
    <property type="component" value="Unassembled WGS sequence"/>
</dbReference>
<feature type="compositionally biased region" description="Polar residues" evidence="2">
    <location>
        <begin position="161"/>
        <end position="176"/>
    </location>
</feature>
<dbReference type="Pfam" id="PF08238">
    <property type="entry name" value="Sel1"/>
    <property type="match status" value="7"/>
</dbReference>
<feature type="region of interest" description="Disordered" evidence="2">
    <location>
        <begin position="551"/>
        <end position="604"/>
    </location>
</feature>
<feature type="compositionally biased region" description="Low complexity" evidence="2">
    <location>
        <begin position="1"/>
        <end position="17"/>
    </location>
</feature>